<organism evidence="1 2">
    <name type="scientific">Tetrapyrgos nigripes</name>
    <dbReference type="NCBI Taxonomy" id="182062"/>
    <lineage>
        <taxon>Eukaryota</taxon>
        <taxon>Fungi</taxon>
        <taxon>Dikarya</taxon>
        <taxon>Basidiomycota</taxon>
        <taxon>Agaricomycotina</taxon>
        <taxon>Agaricomycetes</taxon>
        <taxon>Agaricomycetidae</taxon>
        <taxon>Agaricales</taxon>
        <taxon>Marasmiineae</taxon>
        <taxon>Marasmiaceae</taxon>
        <taxon>Tetrapyrgos</taxon>
    </lineage>
</organism>
<sequence length="211" mass="21917">MPQGLKLQIVSLHELHDMRPSLNQIDAGESPSGIFKLFLSSTALDASSTRHLEMRSATSLLALLLASSSLCVALSTRQNGSGSLKQLLIRQSVFGDTPGDFSDIPPECQTPCQPTITLLNTCLSNPADTSCGCADSDINNLSTCFDCVTTSKPDTKSDADDTLNRAKSYCQDLNAAGDSGKDSGGAISSGVNGFALSLVAVGSMIGGLLVL</sequence>
<proteinExistence type="predicted"/>
<accession>A0A8H5D8J4</accession>
<dbReference type="AlphaFoldDB" id="A0A8H5D8J4"/>
<evidence type="ECO:0000313" key="2">
    <source>
        <dbReference type="Proteomes" id="UP000559256"/>
    </source>
</evidence>
<evidence type="ECO:0000313" key="1">
    <source>
        <dbReference type="EMBL" id="KAF5355564.1"/>
    </source>
</evidence>
<reference evidence="1 2" key="1">
    <citation type="journal article" date="2020" name="ISME J.">
        <title>Uncovering the hidden diversity of litter-decomposition mechanisms in mushroom-forming fungi.</title>
        <authorList>
            <person name="Floudas D."/>
            <person name="Bentzer J."/>
            <person name="Ahren D."/>
            <person name="Johansson T."/>
            <person name="Persson P."/>
            <person name="Tunlid A."/>
        </authorList>
    </citation>
    <scope>NUCLEOTIDE SEQUENCE [LARGE SCALE GENOMIC DNA]</scope>
    <source>
        <strain evidence="1 2">CBS 291.85</strain>
    </source>
</reference>
<dbReference type="Proteomes" id="UP000559256">
    <property type="component" value="Unassembled WGS sequence"/>
</dbReference>
<keyword evidence="2" id="KW-1185">Reference proteome</keyword>
<protein>
    <submittedName>
        <fullName evidence="1">Uncharacterized protein</fullName>
    </submittedName>
</protein>
<gene>
    <name evidence="1" type="ORF">D9758_006349</name>
</gene>
<name>A0A8H5D8J4_9AGAR</name>
<dbReference type="EMBL" id="JAACJM010000056">
    <property type="protein sequence ID" value="KAF5355564.1"/>
    <property type="molecule type" value="Genomic_DNA"/>
</dbReference>
<comment type="caution">
    <text evidence="1">The sequence shown here is derived from an EMBL/GenBank/DDBJ whole genome shotgun (WGS) entry which is preliminary data.</text>
</comment>